<evidence type="ECO:0000256" key="5">
    <source>
        <dbReference type="SAM" id="Phobius"/>
    </source>
</evidence>
<dbReference type="Proteomes" id="UP000027665">
    <property type="component" value="Unassembled WGS sequence"/>
</dbReference>
<dbReference type="PANTHER" id="PTHR43427:SF12">
    <property type="entry name" value="CHLORIDE TRANSPORTER"/>
    <property type="match status" value="1"/>
</dbReference>
<feature type="transmembrane region" description="Helical" evidence="5">
    <location>
        <begin position="320"/>
        <end position="342"/>
    </location>
</feature>
<protein>
    <recommendedName>
        <fullName evidence="8">Voltage-gated chloride channel</fullName>
    </recommendedName>
</protein>
<keyword evidence="7" id="KW-1185">Reference proteome</keyword>
<feature type="transmembrane region" description="Helical" evidence="5">
    <location>
        <begin position="205"/>
        <end position="225"/>
    </location>
</feature>
<keyword evidence="3 5" id="KW-1133">Transmembrane helix</keyword>
<dbReference type="OrthoDB" id="9767361at2"/>
<dbReference type="GO" id="GO:0016020">
    <property type="term" value="C:membrane"/>
    <property type="evidence" value="ECO:0007669"/>
    <property type="project" value="UniProtKB-SubCell"/>
</dbReference>
<evidence type="ECO:0000256" key="3">
    <source>
        <dbReference type="ARBA" id="ARBA00022989"/>
    </source>
</evidence>
<gene>
    <name evidence="6" type="ORF">EH55_03250</name>
</gene>
<organism evidence="6 7">
    <name type="scientific">Synergistes jonesii</name>
    <dbReference type="NCBI Taxonomy" id="2754"/>
    <lineage>
        <taxon>Bacteria</taxon>
        <taxon>Thermotogati</taxon>
        <taxon>Synergistota</taxon>
        <taxon>Synergistia</taxon>
        <taxon>Synergistales</taxon>
        <taxon>Synergistaceae</taxon>
        <taxon>Synergistes</taxon>
    </lineage>
</organism>
<dbReference type="RefSeq" id="WP_051682685.1">
    <property type="nucleotide sequence ID" value="NZ_JMKI01000026.1"/>
</dbReference>
<feature type="transmembrane region" description="Helical" evidence="5">
    <location>
        <begin position="287"/>
        <end position="308"/>
    </location>
</feature>
<sequence length="471" mass="50114">MDDPDNNEKQLTIDIEEKSNSSDIVRDEMWLMCSVVKWCAFAVLTGVMVGLVCGGFLLALRHSMAYASKIGDFHYLLLMPGLFVSYYLVRMLAPQSAGHGTEAVIDAIHNKKRTVIDFKAVPVKIAATIVTISSGGSVGIEGPCAQIGSGVSYVIGKIFRLDESDMKRIIVCGISAGFCAVFGTPVAGAIFAVEVLFVGQIFYDVLLPSLISGIAGYFTASAIGAGHLPYYVVHIPTLGPASLSAVLAAGVFFGIIAIMNIEGIHLINRAFARCGITGWKRPVSGALLLLAIWLIFGKDFLGLGSGVIRDMITGEKSLPLGFIIKILAMGVTLSAGGCGGEITPTFFIGASSGLLFSAITGLDPSFCAALGVTAVLAASTNTPISGTILAMEMFGAQIAAFAGVACAVSYIAVGHRSLYPTQVLLSPKARTFVIKRTERGERLVRRFESISLRRIAHFYIERINSKLIRRR</sequence>
<dbReference type="AlphaFoldDB" id="A0A073ISQ5"/>
<feature type="transmembrane region" description="Helical" evidence="5">
    <location>
        <begin position="72"/>
        <end position="89"/>
    </location>
</feature>
<feature type="transmembrane region" description="Helical" evidence="5">
    <location>
        <begin position="35"/>
        <end position="60"/>
    </location>
</feature>
<dbReference type="InterPro" id="IPR050368">
    <property type="entry name" value="ClC-type_chloride_channel"/>
</dbReference>
<dbReference type="SUPFAM" id="SSF81340">
    <property type="entry name" value="Clc chloride channel"/>
    <property type="match status" value="1"/>
</dbReference>
<comment type="subcellular location">
    <subcellularLocation>
        <location evidence="1">Membrane</location>
        <topology evidence="1">Multi-pass membrane protein</topology>
    </subcellularLocation>
</comment>
<feature type="transmembrane region" description="Helical" evidence="5">
    <location>
        <begin position="245"/>
        <end position="267"/>
    </location>
</feature>
<feature type="transmembrane region" description="Helical" evidence="5">
    <location>
        <begin position="168"/>
        <end position="193"/>
    </location>
</feature>
<keyword evidence="4 5" id="KW-0472">Membrane</keyword>
<dbReference type="GeneID" id="90983365"/>
<accession>A0A073ISQ5</accession>
<dbReference type="InterPro" id="IPR001807">
    <property type="entry name" value="ClC"/>
</dbReference>
<evidence type="ECO:0000256" key="2">
    <source>
        <dbReference type="ARBA" id="ARBA00022692"/>
    </source>
</evidence>
<name>A0A073ISQ5_9BACT</name>
<dbReference type="EMBL" id="JMKI01000026">
    <property type="protein sequence ID" value="KEJ92491.1"/>
    <property type="molecule type" value="Genomic_DNA"/>
</dbReference>
<dbReference type="InterPro" id="IPR014743">
    <property type="entry name" value="Cl-channel_core"/>
</dbReference>
<dbReference type="GO" id="GO:0015108">
    <property type="term" value="F:chloride transmembrane transporter activity"/>
    <property type="evidence" value="ECO:0007669"/>
    <property type="project" value="InterPro"/>
</dbReference>
<evidence type="ECO:0000313" key="7">
    <source>
        <dbReference type="Proteomes" id="UP000027665"/>
    </source>
</evidence>
<proteinExistence type="predicted"/>
<dbReference type="Pfam" id="PF00654">
    <property type="entry name" value="Voltage_CLC"/>
    <property type="match status" value="1"/>
</dbReference>
<dbReference type="Gene3D" id="1.10.3080.10">
    <property type="entry name" value="Clc chloride channel"/>
    <property type="match status" value="1"/>
</dbReference>
<dbReference type="eggNOG" id="COG0038">
    <property type="taxonomic scope" value="Bacteria"/>
</dbReference>
<evidence type="ECO:0000256" key="1">
    <source>
        <dbReference type="ARBA" id="ARBA00004141"/>
    </source>
</evidence>
<feature type="transmembrane region" description="Helical" evidence="5">
    <location>
        <begin position="388"/>
        <end position="413"/>
    </location>
</feature>
<keyword evidence="2 5" id="KW-0812">Transmembrane</keyword>
<feature type="transmembrane region" description="Helical" evidence="5">
    <location>
        <begin position="354"/>
        <end position="376"/>
    </location>
</feature>
<evidence type="ECO:0000313" key="6">
    <source>
        <dbReference type="EMBL" id="KEJ92491.1"/>
    </source>
</evidence>
<evidence type="ECO:0000256" key="4">
    <source>
        <dbReference type="ARBA" id="ARBA00023136"/>
    </source>
</evidence>
<dbReference type="STRING" id="2754.EH55_03250"/>
<evidence type="ECO:0008006" key="8">
    <source>
        <dbReference type="Google" id="ProtNLM"/>
    </source>
</evidence>
<comment type="caution">
    <text evidence="6">The sequence shown here is derived from an EMBL/GenBank/DDBJ whole genome shotgun (WGS) entry which is preliminary data.</text>
</comment>
<dbReference type="PRINTS" id="PR00762">
    <property type="entry name" value="CLCHANNEL"/>
</dbReference>
<reference evidence="6 7" key="1">
    <citation type="submission" date="2014-04" db="EMBL/GenBank/DDBJ databases">
        <title>Draft Genome Sequence of Synergistes jonesii.</title>
        <authorList>
            <person name="Coil D.A."/>
            <person name="Eisen J.A."/>
            <person name="Holland-Moritz H.E."/>
        </authorList>
    </citation>
    <scope>NUCLEOTIDE SEQUENCE [LARGE SCALE GENOMIC DNA]</scope>
    <source>
        <strain evidence="6 7">78-1</strain>
    </source>
</reference>
<dbReference type="PANTHER" id="PTHR43427">
    <property type="entry name" value="CHLORIDE CHANNEL PROTEIN CLC-E"/>
    <property type="match status" value="1"/>
</dbReference>